<evidence type="ECO:0008006" key="3">
    <source>
        <dbReference type="Google" id="ProtNLM"/>
    </source>
</evidence>
<evidence type="ECO:0000313" key="1">
    <source>
        <dbReference type="EMBL" id="CAG7906047.1"/>
    </source>
</evidence>
<reference evidence="2" key="1">
    <citation type="submission" date="2018-11" db="EMBL/GenBank/DDBJ databases">
        <authorList>
            <consortium name="Genoscope - CEA"/>
            <person name="William W."/>
        </authorList>
    </citation>
    <scope>NUCLEOTIDE SEQUENCE</scope>
</reference>
<feature type="non-terminal residue" evidence="2">
    <location>
        <position position="126"/>
    </location>
</feature>
<sequence>MFDKWFMNLYIGLQWMWVETKIICIGYGVGCAKLGNENHDASLNMSAFWDGRQRFDSDASRVCSESSTLIIAIKKEAQNKEFIGIVSGIQQISYVFKTICFNFIPRAMNMQVDGLTKTALRDFPFI</sequence>
<protein>
    <recommendedName>
        <fullName evidence="3">RNase H type-1 domain-containing protein</fullName>
    </recommendedName>
</protein>
<accession>A0A3P6CBA8</accession>
<gene>
    <name evidence="2" type="ORF">BRAA04T16540Z</name>
    <name evidence="1" type="ORF">BRAPAZ1V2_A04P09480.2</name>
</gene>
<dbReference type="Gramene" id="A04p09480.2_BraZ1">
    <property type="protein sequence ID" value="A04p09480.2_BraZ1.CDS"/>
    <property type="gene ID" value="A04g09480.2_BraZ1"/>
</dbReference>
<organism evidence="2">
    <name type="scientific">Brassica campestris</name>
    <name type="common">Field mustard</name>
    <dbReference type="NCBI Taxonomy" id="3711"/>
    <lineage>
        <taxon>Eukaryota</taxon>
        <taxon>Viridiplantae</taxon>
        <taxon>Streptophyta</taxon>
        <taxon>Embryophyta</taxon>
        <taxon>Tracheophyta</taxon>
        <taxon>Spermatophyta</taxon>
        <taxon>Magnoliopsida</taxon>
        <taxon>eudicotyledons</taxon>
        <taxon>Gunneridae</taxon>
        <taxon>Pentapetalae</taxon>
        <taxon>rosids</taxon>
        <taxon>malvids</taxon>
        <taxon>Brassicales</taxon>
        <taxon>Brassicaceae</taxon>
        <taxon>Brassiceae</taxon>
        <taxon>Brassica</taxon>
    </lineage>
</organism>
<dbReference type="EMBL" id="LS974620">
    <property type="protein sequence ID" value="CAG7906047.1"/>
    <property type="molecule type" value="Genomic_DNA"/>
</dbReference>
<dbReference type="Proteomes" id="UP000694005">
    <property type="component" value="Chromosome A04"/>
</dbReference>
<name>A0A3P6CBA8_BRACM</name>
<proteinExistence type="predicted"/>
<dbReference type="EMBL" id="LR031576">
    <property type="protein sequence ID" value="VDD11590.1"/>
    <property type="molecule type" value="Genomic_DNA"/>
</dbReference>
<feature type="non-terminal residue" evidence="2">
    <location>
        <position position="1"/>
    </location>
</feature>
<dbReference type="AlphaFoldDB" id="A0A3P6CBA8"/>
<evidence type="ECO:0000313" key="2">
    <source>
        <dbReference type="EMBL" id="VDD11590.1"/>
    </source>
</evidence>